<feature type="region of interest" description="Disordered" evidence="1">
    <location>
        <begin position="27"/>
        <end position="53"/>
    </location>
</feature>
<dbReference type="EMBL" id="BMHP01000005">
    <property type="protein sequence ID" value="GGD91117.1"/>
    <property type="molecule type" value="Genomic_DNA"/>
</dbReference>
<dbReference type="PROSITE" id="PS51257">
    <property type="entry name" value="PROKAR_LIPOPROTEIN"/>
    <property type="match status" value="1"/>
</dbReference>
<keyword evidence="4" id="KW-1185">Reference proteome</keyword>
<gene>
    <name evidence="3" type="ORF">GCM10010911_57260</name>
</gene>
<reference evidence="3" key="2">
    <citation type="submission" date="2020-09" db="EMBL/GenBank/DDBJ databases">
        <authorList>
            <person name="Sun Q."/>
            <person name="Zhou Y."/>
        </authorList>
    </citation>
    <scope>NUCLEOTIDE SEQUENCE</scope>
    <source>
        <strain evidence="3">CGMCC 1.15178</strain>
    </source>
</reference>
<proteinExistence type="predicted"/>
<dbReference type="RefSeq" id="WP_188997468.1">
    <property type="nucleotide sequence ID" value="NZ_BMHP01000005.1"/>
</dbReference>
<reference evidence="3" key="1">
    <citation type="journal article" date="2014" name="Int. J. Syst. Evol. Microbiol.">
        <title>Complete genome sequence of Corynebacterium casei LMG S-19264T (=DSM 44701T), isolated from a smear-ripened cheese.</title>
        <authorList>
            <consortium name="US DOE Joint Genome Institute (JGI-PGF)"/>
            <person name="Walter F."/>
            <person name="Albersmeier A."/>
            <person name="Kalinowski J."/>
            <person name="Ruckert C."/>
        </authorList>
    </citation>
    <scope>NUCLEOTIDE SEQUENCE</scope>
    <source>
        <strain evidence="3">CGMCC 1.15178</strain>
    </source>
</reference>
<keyword evidence="2" id="KW-0732">Signal</keyword>
<evidence type="ECO:0008006" key="5">
    <source>
        <dbReference type="Google" id="ProtNLM"/>
    </source>
</evidence>
<comment type="caution">
    <text evidence="3">The sequence shown here is derived from an EMBL/GenBank/DDBJ whole genome shotgun (WGS) entry which is preliminary data.</text>
</comment>
<feature type="signal peptide" evidence="2">
    <location>
        <begin position="1"/>
        <end position="21"/>
    </location>
</feature>
<protein>
    <recommendedName>
        <fullName evidence="5">Sporulation lipoprotein YhcN/YlaJ (Spore_YhcN_YlaJ)</fullName>
    </recommendedName>
</protein>
<evidence type="ECO:0000256" key="2">
    <source>
        <dbReference type="SAM" id="SignalP"/>
    </source>
</evidence>
<accession>A0A916ZF40</accession>
<feature type="region of interest" description="Disordered" evidence="1">
    <location>
        <begin position="150"/>
        <end position="175"/>
    </location>
</feature>
<evidence type="ECO:0000256" key="1">
    <source>
        <dbReference type="SAM" id="MobiDB-lite"/>
    </source>
</evidence>
<name>A0A916ZF40_9BACL</name>
<dbReference type="AlphaFoldDB" id="A0A916ZF40"/>
<evidence type="ECO:0000313" key="4">
    <source>
        <dbReference type="Proteomes" id="UP000612456"/>
    </source>
</evidence>
<feature type="compositionally biased region" description="Polar residues" evidence="1">
    <location>
        <begin position="154"/>
        <end position="164"/>
    </location>
</feature>
<feature type="chain" id="PRO_5038732825" description="Sporulation lipoprotein YhcN/YlaJ (Spore_YhcN_YlaJ)" evidence="2">
    <location>
        <begin position="22"/>
        <end position="238"/>
    </location>
</feature>
<dbReference type="Proteomes" id="UP000612456">
    <property type="component" value="Unassembled WGS sequence"/>
</dbReference>
<evidence type="ECO:0000313" key="3">
    <source>
        <dbReference type="EMBL" id="GGD91117.1"/>
    </source>
</evidence>
<organism evidence="3 4">
    <name type="scientific">Paenibacillus nasutitermitis</name>
    <dbReference type="NCBI Taxonomy" id="1652958"/>
    <lineage>
        <taxon>Bacteria</taxon>
        <taxon>Bacillati</taxon>
        <taxon>Bacillota</taxon>
        <taxon>Bacilli</taxon>
        <taxon>Bacillales</taxon>
        <taxon>Paenibacillaceae</taxon>
        <taxon>Paenibacillus</taxon>
    </lineage>
</organism>
<sequence>MAKKGLKIIVPVLGAMFLVSACSTAPSTPSAPSVQSKTPLQMETAPDQGHDGRWNGISYIPSYSGPKYHTTNRKGTTYSGMGTSTYSRIGSSGLSEEGQSESGRLEAVLKNDGIQGVKVLMLGDKVVIGAEREGISGVDPLQSKLLSPYAGSAGRSNAHTSGTTAIRPHSSRETGLEQAGHRIRALLGGQTRVFTVSHPDALAAMERIKPKTGLSVNSINKDQNKNISLILKHAHGLK</sequence>